<gene>
    <name evidence="4" type="ORF">FRUB_04969</name>
</gene>
<organism evidence="4 5">
    <name type="scientific">Fimbriiglobus ruber</name>
    <dbReference type="NCBI Taxonomy" id="1908690"/>
    <lineage>
        <taxon>Bacteria</taxon>
        <taxon>Pseudomonadati</taxon>
        <taxon>Planctomycetota</taxon>
        <taxon>Planctomycetia</taxon>
        <taxon>Gemmatales</taxon>
        <taxon>Gemmataceae</taxon>
        <taxon>Fimbriiglobus</taxon>
    </lineage>
</organism>
<keyword evidence="5" id="KW-1185">Reference proteome</keyword>
<protein>
    <submittedName>
        <fullName evidence="4">Glucose-1-phosphate thymidylyltransferase</fullName>
    </submittedName>
</protein>
<keyword evidence="2" id="KW-0012">Acyltransferase</keyword>
<evidence type="ECO:0000256" key="3">
    <source>
        <dbReference type="SAM" id="MobiDB-lite"/>
    </source>
</evidence>
<proteinExistence type="predicted"/>
<evidence type="ECO:0000256" key="1">
    <source>
        <dbReference type="ARBA" id="ARBA00022679"/>
    </source>
</evidence>
<keyword evidence="1 4" id="KW-0808">Transferase</keyword>
<dbReference type="OrthoDB" id="234332at2"/>
<sequence length="418" mass="43330">MRICLYEDRRVADLAPLALARPVADLLCGMSALEIKHRRYFAPDAVGHLVRPIVAELTRAARPYIPVNNPQWLRAGPTVLVNARWVPPPRAPGESAPLTADLFADGPFVAVCDGDLAFAAVGPDALAAVSPATLEQCLEDWLATLPVRTVGGTVLRKPADLVACNKSQIAADFPHAVDSDGLGSRPAAGGLTGPADRLFLHPTAAIDPMVMIDTTGGPVAVAAGAVVAAFTRLDGPCFIGPGAHVLGATIRAGTSIGAHCRIGGEVAASIFQGYADKAHQGFMAYSYVGEWATLGPGTQTVAGPDDLPTGCFIGDHARIAPGTLFDRETCVGLFATVLPLGGVPPRDVPSFSRVGPDGTTDDFDCGPLFAAAAAAMTARGRIFTRGQESVYRAIAAQASGRSRPPARGSESVRFRIAG</sequence>
<dbReference type="PANTHER" id="PTHR43584:SF9">
    <property type="entry name" value="TRANSFERASE HEXAPEPTIDE REPEAT CONTAINING PROTEIN"/>
    <property type="match status" value="1"/>
</dbReference>
<dbReference type="Gene3D" id="2.160.10.10">
    <property type="entry name" value="Hexapeptide repeat proteins"/>
    <property type="match status" value="1"/>
</dbReference>
<dbReference type="GO" id="GO:0016779">
    <property type="term" value="F:nucleotidyltransferase activity"/>
    <property type="evidence" value="ECO:0007669"/>
    <property type="project" value="UniProtKB-ARBA"/>
</dbReference>
<dbReference type="Pfam" id="PF13562">
    <property type="entry name" value="NTP_transf_4"/>
    <property type="match status" value="1"/>
</dbReference>
<comment type="caution">
    <text evidence="4">The sequence shown here is derived from an EMBL/GenBank/DDBJ whole genome shotgun (WGS) entry which is preliminary data.</text>
</comment>
<dbReference type="PANTHER" id="PTHR43584">
    <property type="entry name" value="NUCLEOTIDYL TRANSFERASE"/>
    <property type="match status" value="1"/>
</dbReference>
<dbReference type="RefSeq" id="WP_088256030.1">
    <property type="nucleotide sequence ID" value="NZ_NIDE01000007.1"/>
</dbReference>
<dbReference type="InterPro" id="IPR050065">
    <property type="entry name" value="GlmU-like"/>
</dbReference>
<dbReference type="GO" id="GO:0016746">
    <property type="term" value="F:acyltransferase activity"/>
    <property type="evidence" value="ECO:0007669"/>
    <property type="project" value="UniProtKB-KW"/>
</dbReference>
<dbReference type="AlphaFoldDB" id="A0A225DY75"/>
<dbReference type="InterPro" id="IPR023917">
    <property type="entry name" value="Bifunctiontional_GlmU_bac-type"/>
</dbReference>
<feature type="region of interest" description="Disordered" evidence="3">
    <location>
        <begin position="398"/>
        <end position="418"/>
    </location>
</feature>
<evidence type="ECO:0000313" key="5">
    <source>
        <dbReference type="Proteomes" id="UP000214646"/>
    </source>
</evidence>
<dbReference type="InterPro" id="IPR011004">
    <property type="entry name" value="Trimer_LpxA-like_sf"/>
</dbReference>
<name>A0A225DY75_9BACT</name>
<evidence type="ECO:0000313" key="4">
    <source>
        <dbReference type="EMBL" id="OWK41077.1"/>
    </source>
</evidence>
<dbReference type="Proteomes" id="UP000214646">
    <property type="component" value="Unassembled WGS sequence"/>
</dbReference>
<dbReference type="EMBL" id="NIDE01000007">
    <property type="protein sequence ID" value="OWK41077.1"/>
    <property type="molecule type" value="Genomic_DNA"/>
</dbReference>
<accession>A0A225DY75</accession>
<reference evidence="5" key="1">
    <citation type="submission" date="2017-06" db="EMBL/GenBank/DDBJ databases">
        <title>Genome analysis of Fimbriiglobus ruber SP5, the first member of the order Planctomycetales with confirmed chitinolytic capability.</title>
        <authorList>
            <person name="Ravin N.V."/>
            <person name="Rakitin A.L."/>
            <person name="Ivanova A.A."/>
            <person name="Beletsky A.V."/>
            <person name="Kulichevskaya I.S."/>
            <person name="Mardanov A.V."/>
            <person name="Dedysh S.N."/>
        </authorList>
    </citation>
    <scope>NUCLEOTIDE SEQUENCE [LARGE SCALE GENOMIC DNA]</scope>
    <source>
        <strain evidence="5">SP5</strain>
    </source>
</reference>
<evidence type="ECO:0000256" key="2">
    <source>
        <dbReference type="ARBA" id="ARBA00023315"/>
    </source>
</evidence>
<dbReference type="SUPFAM" id="SSF51161">
    <property type="entry name" value="Trimeric LpxA-like enzymes"/>
    <property type="match status" value="1"/>
</dbReference>